<sequence length="75" mass="8379">MFPQLLDECPPGEYNCDLIPRTYIATNSHGHSSSKPGSFAPHTDYGCYTYVLNQRRGGPSMQFLKGYLPPSFFSS</sequence>
<protein>
    <submittedName>
        <fullName evidence="1">Elongation factor Tu</fullName>
    </submittedName>
</protein>
<keyword evidence="1" id="KW-0251">Elongation factor</keyword>
<accession>A4N7C0</accession>
<evidence type="ECO:0000313" key="1">
    <source>
        <dbReference type="EMBL" id="EDJ89877.1"/>
    </source>
</evidence>
<organism evidence="1 2">
    <name type="scientific">Haemophilus influenzae R3021</name>
    <dbReference type="NCBI Taxonomy" id="375432"/>
    <lineage>
        <taxon>Bacteria</taxon>
        <taxon>Pseudomonadati</taxon>
        <taxon>Pseudomonadota</taxon>
        <taxon>Gammaproteobacteria</taxon>
        <taxon>Pasteurellales</taxon>
        <taxon>Pasteurellaceae</taxon>
        <taxon>Haemophilus</taxon>
    </lineage>
</organism>
<dbReference type="GO" id="GO:0003746">
    <property type="term" value="F:translation elongation factor activity"/>
    <property type="evidence" value="ECO:0007669"/>
    <property type="project" value="UniProtKB-KW"/>
</dbReference>
<name>A4N7C0_HAEIF</name>
<dbReference type="Proteomes" id="UP000003798">
    <property type="component" value="Unassembled WGS sequence"/>
</dbReference>
<dbReference type="AlphaFoldDB" id="A4N7C0"/>
<evidence type="ECO:0000313" key="2">
    <source>
        <dbReference type="Proteomes" id="UP000003798"/>
    </source>
</evidence>
<feature type="non-terminal residue" evidence="1">
    <location>
        <position position="75"/>
    </location>
</feature>
<reference evidence="1 2" key="1">
    <citation type="journal article" date="2007" name="Genome Biol.">
        <title>Characterization and modeling of the Haemophilus influenzae core and supragenomes based on the complete genomic sequences of Rd and 12 clinical nontypeable strains.</title>
        <authorList>
            <person name="Hogg J.S."/>
            <person name="Hu F.Z."/>
            <person name="Janto B."/>
            <person name="Boissy R."/>
            <person name="Hayes J."/>
            <person name="Keefe R."/>
            <person name="Post J.C."/>
            <person name="Ehrlich G.D."/>
        </authorList>
    </citation>
    <scope>NUCLEOTIDE SEQUENCE [LARGE SCALE GENOMIC DNA]</scope>
    <source>
        <strain evidence="1 2">R3021</strain>
    </source>
</reference>
<dbReference type="EMBL" id="AAZE01000045">
    <property type="protein sequence ID" value="EDJ89877.1"/>
    <property type="molecule type" value="Genomic_DNA"/>
</dbReference>
<proteinExistence type="predicted"/>
<gene>
    <name evidence="1" type="ORF">CGSHi22421_05200</name>
</gene>
<keyword evidence="1" id="KW-0648">Protein biosynthesis</keyword>